<evidence type="ECO:0000313" key="1">
    <source>
        <dbReference type="EMBL" id="CAK7325816.1"/>
    </source>
</evidence>
<sequence>MRSVMICLTRHVRSGEAIGGALTGIASPLFKKSFSLRIDAESVQKSLESTLLHA</sequence>
<evidence type="ECO:0000313" key="2">
    <source>
        <dbReference type="Proteomes" id="UP001314170"/>
    </source>
</evidence>
<proteinExistence type="predicted"/>
<comment type="caution">
    <text evidence="1">The sequence shown here is derived from an EMBL/GenBank/DDBJ whole genome shotgun (WGS) entry which is preliminary data.</text>
</comment>
<reference evidence="1 2" key="1">
    <citation type="submission" date="2024-01" db="EMBL/GenBank/DDBJ databases">
        <authorList>
            <person name="Waweru B."/>
        </authorList>
    </citation>
    <scope>NUCLEOTIDE SEQUENCE [LARGE SCALE GENOMIC DNA]</scope>
</reference>
<dbReference type="AlphaFoldDB" id="A0AAV1QWK5"/>
<dbReference type="Proteomes" id="UP001314170">
    <property type="component" value="Unassembled WGS sequence"/>
</dbReference>
<dbReference type="EMBL" id="CAWUPB010000850">
    <property type="protein sequence ID" value="CAK7325816.1"/>
    <property type="molecule type" value="Genomic_DNA"/>
</dbReference>
<gene>
    <name evidence="1" type="ORF">DCAF_LOCUS3508</name>
</gene>
<protein>
    <submittedName>
        <fullName evidence="1">Uncharacterized protein</fullName>
    </submittedName>
</protein>
<keyword evidence="2" id="KW-1185">Reference proteome</keyword>
<name>A0AAV1QWK5_9ROSI</name>
<accession>A0AAV1QWK5</accession>
<organism evidence="1 2">
    <name type="scientific">Dovyalis caffra</name>
    <dbReference type="NCBI Taxonomy" id="77055"/>
    <lineage>
        <taxon>Eukaryota</taxon>
        <taxon>Viridiplantae</taxon>
        <taxon>Streptophyta</taxon>
        <taxon>Embryophyta</taxon>
        <taxon>Tracheophyta</taxon>
        <taxon>Spermatophyta</taxon>
        <taxon>Magnoliopsida</taxon>
        <taxon>eudicotyledons</taxon>
        <taxon>Gunneridae</taxon>
        <taxon>Pentapetalae</taxon>
        <taxon>rosids</taxon>
        <taxon>fabids</taxon>
        <taxon>Malpighiales</taxon>
        <taxon>Salicaceae</taxon>
        <taxon>Flacourtieae</taxon>
        <taxon>Dovyalis</taxon>
    </lineage>
</organism>